<dbReference type="SUPFAM" id="SSF57362">
    <property type="entry name" value="BPTI-like"/>
    <property type="match status" value="1"/>
</dbReference>
<dbReference type="PROSITE" id="PS50279">
    <property type="entry name" value="BPTI_KUNITZ_2"/>
    <property type="match status" value="1"/>
</dbReference>
<dbReference type="InterPro" id="IPR052861">
    <property type="entry name" value="BPTI/Kunitz_domain"/>
</dbReference>
<dbReference type="InterPro" id="IPR002223">
    <property type="entry name" value="Kunitz_BPTI"/>
</dbReference>
<dbReference type="PANTHER" id="PTHR47248:SF9">
    <property type="entry name" value="BPTI_KUNITZ INHIBITOR DOMAIN-CONTAINING PROTEIN"/>
    <property type="match status" value="1"/>
</dbReference>
<keyword evidence="3" id="KW-1185">Reference proteome</keyword>
<dbReference type="EMBL" id="KN556393">
    <property type="protein sequence ID" value="KHJ88126.1"/>
    <property type="molecule type" value="Genomic_DNA"/>
</dbReference>
<dbReference type="InterPro" id="IPR036880">
    <property type="entry name" value="Kunitz_BPTI_sf"/>
</dbReference>
<name>A0A0B1SW79_OESDE</name>
<sequence length="128" mass="14134">MGDENCNETASIRYYLDAETLTCLPFKYTGCGGNGNNFESNSRCHFKCIPMDYLNCPANTPPAKRADGSVHCDEQNKCPEGSTCRRGFVVGICCDNKAIERYNANQKPDCGHKKAVKDTTSDFPVSFN</sequence>
<dbReference type="GO" id="GO:0004867">
    <property type="term" value="F:serine-type endopeptidase inhibitor activity"/>
    <property type="evidence" value="ECO:0007669"/>
    <property type="project" value="InterPro"/>
</dbReference>
<dbReference type="SMART" id="SM00131">
    <property type="entry name" value="KU"/>
    <property type="match status" value="1"/>
</dbReference>
<evidence type="ECO:0000313" key="3">
    <source>
        <dbReference type="Proteomes" id="UP000053660"/>
    </source>
</evidence>
<dbReference type="Gene3D" id="4.10.410.10">
    <property type="entry name" value="Pancreatic trypsin inhibitor Kunitz domain"/>
    <property type="match status" value="1"/>
</dbReference>
<gene>
    <name evidence="2" type="ORF">OESDEN_12083</name>
</gene>
<accession>A0A0B1SW79</accession>
<reference evidence="2 3" key="1">
    <citation type="submission" date="2014-03" db="EMBL/GenBank/DDBJ databases">
        <title>Draft genome of the hookworm Oesophagostomum dentatum.</title>
        <authorList>
            <person name="Mitreva M."/>
        </authorList>
    </citation>
    <scope>NUCLEOTIDE SEQUENCE [LARGE SCALE GENOMIC DNA]</scope>
    <source>
        <strain evidence="2 3">OD-Hann</strain>
    </source>
</reference>
<dbReference type="OrthoDB" id="4473401at2759"/>
<organism evidence="2 3">
    <name type="scientific">Oesophagostomum dentatum</name>
    <name type="common">Nodular worm</name>
    <dbReference type="NCBI Taxonomy" id="61180"/>
    <lineage>
        <taxon>Eukaryota</taxon>
        <taxon>Metazoa</taxon>
        <taxon>Ecdysozoa</taxon>
        <taxon>Nematoda</taxon>
        <taxon>Chromadorea</taxon>
        <taxon>Rhabditida</taxon>
        <taxon>Rhabditina</taxon>
        <taxon>Rhabditomorpha</taxon>
        <taxon>Strongyloidea</taxon>
        <taxon>Strongylidae</taxon>
        <taxon>Oesophagostomum</taxon>
    </lineage>
</organism>
<dbReference type="Proteomes" id="UP000053660">
    <property type="component" value="Unassembled WGS sequence"/>
</dbReference>
<dbReference type="Pfam" id="PF00014">
    <property type="entry name" value="Kunitz_BPTI"/>
    <property type="match status" value="1"/>
</dbReference>
<proteinExistence type="predicted"/>
<dbReference type="PANTHER" id="PTHR47248">
    <property type="entry name" value="PROTEIN CBG06772"/>
    <property type="match status" value="1"/>
</dbReference>
<evidence type="ECO:0000313" key="2">
    <source>
        <dbReference type="EMBL" id="KHJ88126.1"/>
    </source>
</evidence>
<dbReference type="InterPro" id="IPR020901">
    <property type="entry name" value="Prtase_inh_Kunz-CS"/>
</dbReference>
<feature type="domain" description="BPTI/Kunitz inhibitor" evidence="1">
    <location>
        <begin position="1"/>
        <end position="48"/>
    </location>
</feature>
<protein>
    <submittedName>
        <fullName evidence="2">Kunitz/Bovine pancreatic trypsin inhibitor domain protein</fullName>
    </submittedName>
</protein>
<dbReference type="AlphaFoldDB" id="A0A0B1SW79"/>
<dbReference type="CDD" id="cd00109">
    <property type="entry name" value="Kunitz-type"/>
    <property type="match status" value="1"/>
</dbReference>
<evidence type="ECO:0000259" key="1">
    <source>
        <dbReference type="PROSITE" id="PS50279"/>
    </source>
</evidence>
<dbReference type="PROSITE" id="PS00280">
    <property type="entry name" value="BPTI_KUNITZ_1"/>
    <property type="match status" value="1"/>
</dbReference>